<feature type="region of interest" description="Disordered" evidence="13">
    <location>
        <begin position="107"/>
        <end position="154"/>
    </location>
</feature>
<keyword evidence="12" id="KW-0137">Centromere</keyword>
<evidence type="ECO:0000256" key="12">
    <source>
        <dbReference type="ARBA" id="ARBA00023328"/>
    </source>
</evidence>
<dbReference type="EMBL" id="OY882860">
    <property type="protein sequence ID" value="CAK6442977.1"/>
    <property type="molecule type" value="Genomic_DNA"/>
</dbReference>
<evidence type="ECO:0008006" key="16">
    <source>
        <dbReference type="Google" id="ProtNLM"/>
    </source>
</evidence>
<dbReference type="Proteomes" id="UP001314169">
    <property type="component" value="Chromosome 3"/>
</dbReference>
<evidence type="ECO:0000256" key="5">
    <source>
        <dbReference type="ARBA" id="ARBA00022490"/>
    </source>
</evidence>
<evidence type="ECO:0000256" key="6">
    <source>
        <dbReference type="ARBA" id="ARBA00022618"/>
    </source>
</evidence>
<feature type="compositionally biased region" description="Basic and acidic residues" evidence="13">
    <location>
        <begin position="117"/>
        <end position="138"/>
    </location>
</feature>
<keyword evidence="5" id="KW-0963">Cytoplasm</keyword>
<dbReference type="Gene3D" id="6.10.250.1400">
    <property type="match status" value="1"/>
</dbReference>
<reference evidence="14" key="1">
    <citation type="submission" date="2023-12" db="EMBL/GenBank/DDBJ databases">
        <authorList>
            <person name="Brown T."/>
        </authorList>
    </citation>
    <scope>NUCLEOTIDE SEQUENCE</scope>
</reference>
<keyword evidence="6" id="KW-0132">Cell division</keyword>
<evidence type="ECO:0000256" key="13">
    <source>
        <dbReference type="SAM" id="MobiDB-lite"/>
    </source>
</evidence>
<evidence type="ECO:0000256" key="11">
    <source>
        <dbReference type="ARBA" id="ARBA00023306"/>
    </source>
</evidence>
<comment type="subcellular location">
    <subcellularLocation>
        <location evidence="2">Chromosome</location>
        <location evidence="2">Centromere</location>
        <location evidence="2">Kinetochore</location>
    </subcellularLocation>
    <subcellularLocation>
        <location evidence="1">Cytoplasm</location>
        <location evidence="1">Cytoskeleton</location>
        <location evidence="1">Spindle</location>
    </subcellularLocation>
</comment>
<keyword evidence="9" id="KW-0995">Kinetochore</keyword>
<comment type="similarity">
    <text evidence="3">Belongs to the SKA3 family.</text>
</comment>
<evidence type="ECO:0000313" key="14">
    <source>
        <dbReference type="EMBL" id="CAK6442977.1"/>
    </source>
</evidence>
<keyword evidence="7" id="KW-0493">Microtubule</keyword>
<accession>A0ABP0A3G3</accession>
<dbReference type="PANTHER" id="PTHR48118">
    <property type="entry name" value="SPINDLE AND KINETOCHORE-ASSOCIATED PROTEIN 3"/>
    <property type="match status" value="1"/>
</dbReference>
<evidence type="ECO:0000256" key="7">
    <source>
        <dbReference type="ARBA" id="ARBA00022701"/>
    </source>
</evidence>
<organism evidence="14 15">
    <name type="scientific">Pipistrellus nathusii</name>
    <name type="common">Nathusius' pipistrelle</name>
    <dbReference type="NCBI Taxonomy" id="59473"/>
    <lineage>
        <taxon>Eukaryota</taxon>
        <taxon>Metazoa</taxon>
        <taxon>Chordata</taxon>
        <taxon>Craniata</taxon>
        <taxon>Vertebrata</taxon>
        <taxon>Euteleostomi</taxon>
        <taxon>Mammalia</taxon>
        <taxon>Eutheria</taxon>
        <taxon>Laurasiatheria</taxon>
        <taxon>Chiroptera</taxon>
        <taxon>Yangochiroptera</taxon>
        <taxon>Vespertilionidae</taxon>
        <taxon>Pipistrellus</taxon>
    </lineage>
</organism>
<keyword evidence="15" id="KW-1185">Reference proteome</keyword>
<evidence type="ECO:0000256" key="4">
    <source>
        <dbReference type="ARBA" id="ARBA00022454"/>
    </source>
</evidence>
<proteinExistence type="inferred from homology"/>
<evidence type="ECO:0000256" key="10">
    <source>
        <dbReference type="ARBA" id="ARBA00023212"/>
    </source>
</evidence>
<protein>
    <recommendedName>
        <fullName evidence="16">Spindle and kinetochore-associated protein 3</fullName>
    </recommendedName>
</protein>
<dbReference type="InterPro" id="IPR033341">
    <property type="entry name" value="SKA3"/>
</dbReference>
<evidence type="ECO:0000313" key="15">
    <source>
        <dbReference type="Proteomes" id="UP001314169"/>
    </source>
</evidence>
<evidence type="ECO:0000256" key="3">
    <source>
        <dbReference type="ARBA" id="ARBA00007716"/>
    </source>
</evidence>
<evidence type="ECO:0000256" key="8">
    <source>
        <dbReference type="ARBA" id="ARBA00022776"/>
    </source>
</evidence>
<gene>
    <name evidence="14" type="ORF">MPIPNATIZW_LOCUS11283</name>
</gene>
<feature type="region of interest" description="Disordered" evidence="13">
    <location>
        <begin position="173"/>
        <end position="192"/>
    </location>
</feature>
<evidence type="ECO:0000256" key="9">
    <source>
        <dbReference type="ARBA" id="ARBA00022838"/>
    </source>
</evidence>
<name>A0ABP0A3G3_PIPNA</name>
<dbReference type="PANTHER" id="PTHR48118:SF1">
    <property type="entry name" value="SPINDLE AND KINETOCHORE-ASSOCIATED PROTEIN 3"/>
    <property type="match status" value="1"/>
</dbReference>
<keyword evidence="8" id="KW-0498">Mitosis</keyword>
<evidence type="ECO:0000256" key="1">
    <source>
        <dbReference type="ARBA" id="ARBA00004186"/>
    </source>
</evidence>
<feature type="compositionally biased region" description="Low complexity" evidence="13">
    <location>
        <begin position="139"/>
        <end position="149"/>
    </location>
</feature>
<keyword evidence="11" id="KW-0131">Cell cycle</keyword>
<evidence type="ECO:0000256" key="2">
    <source>
        <dbReference type="ARBA" id="ARBA00004629"/>
    </source>
</evidence>
<keyword evidence="4" id="KW-0158">Chromosome</keyword>
<keyword evidence="10" id="KW-0206">Cytoskeleton</keyword>
<sequence>MDPIRSFCAKLRSLAATVDGETARLQRALEREDSDFVGYAVRILHDLNSEVRTLKDNVNILLDKASLESQESIGFIKAAKVLMKKTSADIIKIREFFQKYGYNPQAKKNSVGEQEASDSKPESTRDENLQKPDVKDDMSNPVVPSSSVSEKIPCSPQLSDFGLERYLISQIPPNPQQAVNNHKKEPNTLTPSSKQLPVKILKTPKCAINMDDFECVTPKLEHFGISEYTVCLNEDYTMGLKNVKSKSEEAVESELLSSDSTTAGLMNQQLEKNDDEYTKSPLAPTFCTPGLKIPSTKNRTALVSTDYPLSKTNSSSNDLEMKYCTTLVLNSDKCFESFAAPSSPVISSYENLLRTPTPPQVTTIPEDILQVLSKYNPNLATTPVALKACHPEKHSLLDVKDGTSEILATTKPVKKF</sequence>